<dbReference type="EMBL" id="LAZR01055467">
    <property type="protein sequence ID" value="KKK76293.1"/>
    <property type="molecule type" value="Genomic_DNA"/>
</dbReference>
<feature type="non-terminal residue" evidence="1">
    <location>
        <position position="37"/>
    </location>
</feature>
<evidence type="ECO:0000313" key="1">
    <source>
        <dbReference type="EMBL" id="KKK76293.1"/>
    </source>
</evidence>
<protein>
    <recommendedName>
        <fullName evidence="2">DNA adenine methylase</fullName>
    </recommendedName>
</protein>
<name>A0A0F8Y4U1_9ZZZZ</name>
<gene>
    <name evidence="1" type="ORF">LCGC14_2865080</name>
</gene>
<proteinExistence type="predicted"/>
<comment type="caution">
    <text evidence="1">The sequence shown here is derived from an EMBL/GenBank/DDBJ whole genome shotgun (WGS) entry which is preliminary data.</text>
</comment>
<evidence type="ECO:0008006" key="2">
    <source>
        <dbReference type="Google" id="ProtNLM"/>
    </source>
</evidence>
<accession>A0A0F8Y4U1</accession>
<organism evidence="1">
    <name type="scientific">marine sediment metagenome</name>
    <dbReference type="NCBI Taxonomy" id="412755"/>
    <lineage>
        <taxon>unclassified sequences</taxon>
        <taxon>metagenomes</taxon>
        <taxon>ecological metagenomes</taxon>
    </lineage>
</organism>
<dbReference type="AlphaFoldDB" id="A0A0F8Y4U1"/>
<reference evidence="1" key="1">
    <citation type="journal article" date="2015" name="Nature">
        <title>Complex archaea that bridge the gap between prokaryotes and eukaryotes.</title>
        <authorList>
            <person name="Spang A."/>
            <person name="Saw J.H."/>
            <person name="Jorgensen S.L."/>
            <person name="Zaremba-Niedzwiedzka K."/>
            <person name="Martijn J."/>
            <person name="Lind A.E."/>
            <person name="van Eijk R."/>
            <person name="Schleper C."/>
            <person name="Guy L."/>
            <person name="Ettema T.J."/>
        </authorList>
    </citation>
    <scope>NUCLEOTIDE SEQUENCE</scope>
</reference>
<sequence length="37" mass="4326">MWPYFGSKQSLVKYYPAPEYSDIIEPFAGSAKYSLKY</sequence>